<keyword evidence="4" id="KW-1185">Reference proteome</keyword>
<dbReference type="NCBIfam" id="TIGR00251">
    <property type="entry name" value="DUF167 family protein"/>
    <property type="match status" value="1"/>
</dbReference>
<reference evidence="3" key="1">
    <citation type="submission" date="2021-10" db="EMBL/GenBank/DDBJ databases">
        <title>The complete genome sequence of Leeia sp. TBRC 13508.</title>
        <authorList>
            <person name="Charoenyingcharoen P."/>
            <person name="Yukphan P."/>
        </authorList>
    </citation>
    <scope>NUCLEOTIDE SEQUENCE</scope>
    <source>
        <strain evidence="3">TBRC 13508</strain>
    </source>
</reference>
<comment type="caution">
    <text evidence="3">The sequence shown here is derived from an EMBL/GenBank/DDBJ whole genome shotgun (WGS) entry which is preliminary data.</text>
</comment>
<proteinExistence type="inferred from homology"/>
<name>A0ABS8D462_9NEIS</name>
<dbReference type="RefSeq" id="WP_227179309.1">
    <property type="nucleotide sequence ID" value="NZ_JAJBZT010000002.1"/>
</dbReference>
<evidence type="ECO:0000313" key="3">
    <source>
        <dbReference type="EMBL" id="MCB6182995.1"/>
    </source>
</evidence>
<dbReference type="PANTHER" id="PTHR13420:SF7">
    <property type="entry name" value="UPF0235 PROTEIN C15ORF40"/>
    <property type="match status" value="1"/>
</dbReference>
<comment type="similarity">
    <text evidence="1 2">Belongs to the UPF0235 family.</text>
</comment>
<dbReference type="EMBL" id="JAJBZT010000002">
    <property type="protein sequence ID" value="MCB6182995.1"/>
    <property type="molecule type" value="Genomic_DNA"/>
</dbReference>
<gene>
    <name evidence="3" type="ORF">LIN78_05465</name>
</gene>
<evidence type="ECO:0000313" key="4">
    <source>
        <dbReference type="Proteomes" id="UP001165395"/>
    </source>
</evidence>
<dbReference type="HAMAP" id="MF_00634">
    <property type="entry name" value="UPF0235"/>
    <property type="match status" value="1"/>
</dbReference>
<dbReference type="SUPFAM" id="SSF69786">
    <property type="entry name" value="YggU-like"/>
    <property type="match status" value="1"/>
</dbReference>
<accession>A0ABS8D462</accession>
<dbReference type="Pfam" id="PF02594">
    <property type="entry name" value="DUF167"/>
    <property type="match status" value="1"/>
</dbReference>
<dbReference type="InterPro" id="IPR036591">
    <property type="entry name" value="YggU-like_sf"/>
</dbReference>
<dbReference type="PANTHER" id="PTHR13420">
    <property type="entry name" value="UPF0235 PROTEIN C15ORF40"/>
    <property type="match status" value="1"/>
</dbReference>
<dbReference type="SMART" id="SM01152">
    <property type="entry name" value="DUF167"/>
    <property type="match status" value="1"/>
</dbReference>
<protein>
    <recommendedName>
        <fullName evidence="2">UPF0235 protein LIN78_05465</fullName>
    </recommendedName>
</protein>
<dbReference type="Proteomes" id="UP001165395">
    <property type="component" value="Unassembled WGS sequence"/>
</dbReference>
<dbReference type="Gene3D" id="3.30.1200.10">
    <property type="entry name" value="YggU-like"/>
    <property type="match status" value="1"/>
</dbReference>
<evidence type="ECO:0000256" key="1">
    <source>
        <dbReference type="ARBA" id="ARBA00010364"/>
    </source>
</evidence>
<sequence>MAAWCQQKGDQTIVLTLYIQPGAKSSEISGEHGEALKIRLAAPPVEGKANQALIRFLSEKLAIPKQAITLLSGETNRNKRVQIIGLSVEAIENVLLTPPD</sequence>
<evidence type="ECO:0000256" key="2">
    <source>
        <dbReference type="HAMAP-Rule" id="MF_00634"/>
    </source>
</evidence>
<dbReference type="InterPro" id="IPR003746">
    <property type="entry name" value="DUF167"/>
</dbReference>
<organism evidence="3 4">
    <name type="scientific">Leeia speluncae</name>
    <dbReference type="NCBI Taxonomy" id="2884804"/>
    <lineage>
        <taxon>Bacteria</taxon>
        <taxon>Pseudomonadati</taxon>
        <taxon>Pseudomonadota</taxon>
        <taxon>Betaproteobacteria</taxon>
        <taxon>Neisseriales</taxon>
        <taxon>Leeiaceae</taxon>
        <taxon>Leeia</taxon>
    </lineage>
</organism>